<evidence type="ECO:0000256" key="5">
    <source>
        <dbReference type="ARBA" id="ARBA00022502"/>
    </source>
</evidence>
<dbReference type="HOGENOM" id="CLU_004770_0_0_1"/>
<dbReference type="OrthoDB" id="272139at2759"/>
<dbReference type="EMBL" id="HG793126">
    <property type="protein sequence ID" value="CDK26215.1"/>
    <property type="molecule type" value="Genomic_DNA"/>
</dbReference>
<keyword evidence="11" id="KW-0325">Glycoprotein</keyword>
<keyword evidence="7 12" id="KW-0812">Transmembrane</keyword>
<dbReference type="InterPro" id="IPR045687">
    <property type="entry name" value="PIGG/GPI7_C"/>
</dbReference>
<dbReference type="InterPro" id="IPR037674">
    <property type="entry name" value="PIG-G_N"/>
</dbReference>
<evidence type="ECO:0000256" key="3">
    <source>
        <dbReference type="ARBA" id="ARBA00005315"/>
    </source>
</evidence>
<feature type="transmembrane region" description="Helical" evidence="12">
    <location>
        <begin position="814"/>
        <end position="838"/>
    </location>
</feature>
<evidence type="ECO:0000256" key="1">
    <source>
        <dbReference type="ARBA" id="ARBA00004477"/>
    </source>
</evidence>
<feature type="transmembrane region" description="Helical" evidence="12">
    <location>
        <begin position="612"/>
        <end position="629"/>
    </location>
</feature>
<dbReference type="InterPro" id="IPR002591">
    <property type="entry name" value="Phosphodiest/P_Trfase"/>
</dbReference>
<feature type="transmembrane region" description="Helical" evidence="12">
    <location>
        <begin position="466"/>
        <end position="483"/>
    </location>
</feature>
<dbReference type="UniPathway" id="UPA00196"/>
<evidence type="ECO:0000256" key="12">
    <source>
        <dbReference type="RuleBase" id="RU367106"/>
    </source>
</evidence>
<evidence type="ECO:0000256" key="7">
    <source>
        <dbReference type="ARBA" id="ARBA00022692"/>
    </source>
</evidence>
<evidence type="ECO:0000256" key="6">
    <source>
        <dbReference type="ARBA" id="ARBA00022679"/>
    </source>
</evidence>
<sequence>MFARVLLLFTLAVAQLVGLLLFAKGFFPGKVVLKGNGEFYHDSAPFEQQYDRLVLMVVDAMRSDFMFSTESRMSFVHELINKGEALGFTAYSNPPTVTLPRLKGITTGATPNFLDAILNIAEEDTSSTLGDQDSWVKELFMKGFKINMFGDDTWLKLFPSYFSKTDGTSSFYVADFTEVDLNVTRNLQYEIDHKNEWDAMILHYLGLDHIGHKGGPTSPHMAKKQGEMDDIVKKLYNEIVKKDPRTLLIVMGDHGMNDIGNHGGSSAGETSAAMLFVSQKLGKVRQIQDLAPLSVDEDFSYFKRIQQIDLVPTLAALFDFPIPKNNLGVFIEDFLPLFKKDRSLNVLLQNAYQMRVLLERGGIDLEKGDSALSKAWLEASTTKTSSSIYEFLKEAQDELAGASSNYNYNDIYLGLALFAMAAVVHLVQYVVLFSANKITGFVYLIGFVLYAASFFGSSLIEEEHQVWWWLAISSCAILFGLQIRSGTKGSVFTSLLVLFLARLLRGWNNSGQKFNLTTNVKIGSIIDGEKSLGLGMTLFTCYLFSSAVTKMSRAQEVVELVSFLSSFLLGSIAASIKILTNYEDLEETPKFLRPLVIWIMDNLDTVSPRACLVPMFQLFYMTLGCVLAARLMIHRVWPERFAGSFFSDLLHTVTILLIVQASQRNVPLFVILLLLRWAVGTSISRATSGLSAISNITVFSIILQHLSFFSSGSTNSLSTVDLTNSFNGVSDYGLISVGVLTYISNFGGPLFVILSSLVLLYEYRHKDVSDKFDVFYRKSVIQFTFYSIAGIFLMVACYSLRFHLFIWTVFSPKVLYFLSWFATNVVVDFVLGLVLVALW</sequence>
<dbReference type="InterPro" id="IPR039527">
    <property type="entry name" value="PIGG/GPI7"/>
</dbReference>
<evidence type="ECO:0000256" key="8">
    <source>
        <dbReference type="ARBA" id="ARBA00022824"/>
    </source>
</evidence>
<feature type="transmembrane region" description="Helical" evidence="12">
    <location>
        <begin position="411"/>
        <end position="433"/>
    </location>
</feature>
<comment type="similarity">
    <text evidence="3 12">Belongs to the PIGG/PIGN/PIGO family. PIGG subfamily.</text>
</comment>
<dbReference type="GO" id="GO:0005886">
    <property type="term" value="C:plasma membrane"/>
    <property type="evidence" value="ECO:0007669"/>
    <property type="project" value="EnsemblFungi"/>
</dbReference>
<dbReference type="CDD" id="cd16024">
    <property type="entry name" value="GPI_EPT_2"/>
    <property type="match status" value="1"/>
</dbReference>
<evidence type="ECO:0000259" key="13">
    <source>
        <dbReference type="Pfam" id="PF19316"/>
    </source>
</evidence>
<evidence type="ECO:0000256" key="11">
    <source>
        <dbReference type="ARBA" id="ARBA00023180"/>
    </source>
</evidence>
<name>W6MVC7_9ASCO</name>
<dbReference type="STRING" id="1382522.W6MVC7"/>
<keyword evidence="15" id="KW-1185">Reference proteome</keyword>
<dbReference type="SUPFAM" id="SSF53649">
    <property type="entry name" value="Alkaline phosphatase-like"/>
    <property type="match status" value="1"/>
</dbReference>
<keyword evidence="5 12" id="KW-0337">GPI-anchor biosynthesis</keyword>
<keyword evidence="10 12" id="KW-0472">Membrane</keyword>
<dbReference type="PANTHER" id="PTHR23072">
    <property type="entry name" value="PHOSPHATIDYLINOSITOL GLYCAN-RELATED"/>
    <property type="match status" value="1"/>
</dbReference>
<reference evidence="14" key="1">
    <citation type="submission" date="2013-12" db="EMBL/GenBank/DDBJ databases">
        <authorList>
            <person name="Genoscope - CEA"/>
        </authorList>
    </citation>
    <scope>NUCLEOTIDE SEQUENCE</scope>
    <source>
        <strain evidence="14">CBS 1993</strain>
    </source>
</reference>
<evidence type="ECO:0000256" key="2">
    <source>
        <dbReference type="ARBA" id="ARBA00004687"/>
    </source>
</evidence>
<dbReference type="AlphaFoldDB" id="W6MVC7"/>
<dbReference type="Pfam" id="PF19316">
    <property type="entry name" value="PIGO_PIGG"/>
    <property type="match status" value="1"/>
</dbReference>
<evidence type="ECO:0000313" key="15">
    <source>
        <dbReference type="Proteomes" id="UP000019384"/>
    </source>
</evidence>
<dbReference type="PANTHER" id="PTHR23072:SF0">
    <property type="entry name" value="GPI ETHANOLAMINE PHOSPHATE TRANSFERASE 2"/>
    <property type="match status" value="1"/>
</dbReference>
<feature type="transmembrane region" description="Helical" evidence="12">
    <location>
        <begin position="690"/>
        <end position="712"/>
    </location>
</feature>
<evidence type="ECO:0000313" key="14">
    <source>
        <dbReference type="EMBL" id="CDK26215.1"/>
    </source>
</evidence>
<dbReference type="Proteomes" id="UP000019384">
    <property type="component" value="Unassembled WGS sequence"/>
</dbReference>
<feature type="transmembrane region" description="Helical" evidence="12">
    <location>
        <begin position="780"/>
        <end position="802"/>
    </location>
</feature>
<keyword evidence="8 12" id="KW-0256">Endoplasmic reticulum</keyword>
<gene>
    <name evidence="14" type="ORF">KUCA_T00002186001</name>
</gene>
<dbReference type="GO" id="GO:0006506">
    <property type="term" value="P:GPI anchor biosynthetic process"/>
    <property type="evidence" value="ECO:0007669"/>
    <property type="project" value="UniProtKB-UniPathway"/>
</dbReference>
<comment type="subcellular location">
    <subcellularLocation>
        <location evidence="1 12">Endoplasmic reticulum membrane</location>
        <topology evidence="1 12">Multi-pass membrane protein</topology>
    </subcellularLocation>
</comment>
<feature type="transmembrane region" description="Helical" evidence="12">
    <location>
        <begin position="440"/>
        <end position="460"/>
    </location>
</feature>
<feature type="transmembrane region" description="Helical" evidence="12">
    <location>
        <begin position="732"/>
        <end position="760"/>
    </location>
</feature>
<proteinExistence type="inferred from homology"/>
<protein>
    <recommendedName>
        <fullName evidence="4 12">GPI ethanolamine phosphate transferase 2</fullName>
    </recommendedName>
</protein>
<dbReference type="GeneID" id="34519610"/>
<evidence type="ECO:0000256" key="4">
    <source>
        <dbReference type="ARBA" id="ARBA00020830"/>
    </source>
</evidence>
<accession>W6MVC7</accession>
<comment type="function">
    <text evidence="12">Ethanolamine phosphate transferase involved in glycosylphosphatidylinositol-anchor biosynthesis. Transfers ethanolamine phosphate to the GPI second mannose.</text>
</comment>
<dbReference type="Pfam" id="PF01663">
    <property type="entry name" value="Phosphodiest"/>
    <property type="match status" value="1"/>
</dbReference>
<comment type="pathway">
    <text evidence="2 12">Glycolipid biosynthesis; glycosylphosphatidylinositol-anchor biosynthesis.</text>
</comment>
<feature type="domain" description="GPI ethanolamine phosphate transferase 2 C-terminal" evidence="13">
    <location>
        <begin position="404"/>
        <end position="836"/>
    </location>
</feature>
<dbReference type="Gene3D" id="3.40.720.10">
    <property type="entry name" value="Alkaline Phosphatase, subunit A"/>
    <property type="match status" value="2"/>
</dbReference>
<dbReference type="InterPro" id="IPR017850">
    <property type="entry name" value="Alkaline_phosphatase_core_sf"/>
</dbReference>
<organism evidence="14 15">
    <name type="scientific">Kuraishia capsulata CBS 1993</name>
    <dbReference type="NCBI Taxonomy" id="1382522"/>
    <lineage>
        <taxon>Eukaryota</taxon>
        <taxon>Fungi</taxon>
        <taxon>Dikarya</taxon>
        <taxon>Ascomycota</taxon>
        <taxon>Saccharomycotina</taxon>
        <taxon>Pichiomycetes</taxon>
        <taxon>Pichiales</taxon>
        <taxon>Pichiaceae</taxon>
        <taxon>Kuraishia</taxon>
    </lineage>
</organism>
<dbReference type="GO" id="GO:0005789">
    <property type="term" value="C:endoplasmic reticulum membrane"/>
    <property type="evidence" value="ECO:0007669"/>
    <property type="project" value="UniProtKB-SubCell"/>
</dbReference>
<keyword evidence="6 12" id="KW-0808">Transferase</keyword>
<reference evidence="14" key="2">
    <citation type="submission" date="2014-02" db="EMBL/GenBank/DDBJ databases">
        <title>Complete DNA sequence of /Kuraishia capsulata/ illustrates novel genomic features among budding yeasts (/Saccharomycotina/).</title>
        <authorList>
            <person name="Morales L."/>
            <person name="Noel B."/>
            <person name="Porcel B."/>
            <person name="Marcet-Houben M."/>
            <person name="Hullo M-F."/>
            <person name="Sacerdot C."/>
            <person name="Tekaia F."/>
            <person name="Leh-Louis V."/>
            <person name="Despons L."/>
            <person name="Khanna V."/>
            <person name="Aury J-M."/>
            <person name="Barbe V."/>
            <person name="Couloux A."/>
            <person name="Labadie K."/>
            <person name="Pelletier E."/>
            <person name="Souciet J-L."/>
            <person name="Boekhout T."/>
            <person name="Gabaldon T."/>
            <person name="Wincker P."/>
            <person name="Dujon B."/>
        </authorList>
    </citation>
    <scope>NUCLEOTIDE SEQUENCE</scope>
    <source>
        <strain evidence="14">CBS 1993</strain>
    </source>
</reference>
<dbReference type="GO" id="GO:0051267">
    <property type="term" value="F:CP2 mannose-ethanolamine phosphotransferase activity"/>
    <property type="evidence" value="ECO:0007669"/>
    <property type="project" value="EnsemblFungi"/>
</dbReference>
<dbReference type="RefSeq" id="XP_022458222.1">
    <property type="nucleotide sequence ID" value="XM_022604441.1"/>
</dbReference>
<evidence type="ECO:0000256" key="9">
    <source>
        <dbReference type="ARBA" id="ARBA00022989"/>
    </source>
</evidence>
<keyword evidence="9 12" id="KW-1133">Transmembrane helix</keyword>
<evidence type="ECO:0000256" key="10">
    <source>
        <dbReference type="ARBA" id="ARBA00023136"/>
    </source>
</evidence>